<feature type="repeat" description="WD" evidence="14">
    <location>
        <begin position="827"/>
        <end position="858"/>
    </location>
</feature>
<comment type="caution">
    <text evidence="18">The sequence shown here is derived from an EMBL/GenBank/DDBJ whole genome shotgun (WGS) entry which is preliminary data.</text>
</comment>
<evidence type="ECO:0000256" key="12">
    <source>
        <dbReference type="ARBA" id="ARBA00060934"/>
    </source>
</evidence>
<feature type="region of interest" description="Disordered" evidence="16">
    <location>
        <begin position="1683"/>
        <end position="1702"/>
    </location>
</feature>
<protein>
    <recommendedName>
        <fullName evidence="13">Cilia- and flagella-associated protein 44</fullName>
    </recommendedName>
</protein>
<keyword evidence="10" id="KW-0966">Cell projection</keyword>
<evidence type="ECO:0000256" key="8">
    <source>
        <dbReference type="ARBA" id="ARBA00023069"/>
    </source>
</evidence>
<evidence type="ECO:0000256" key="11">
    <source>
        <dbReference type="ARBA" id="ARBA00055223"/>
    </source>
</evidence>
<dbReference type="GO" id="GO:0007288">
    <property type="term" value="P:sperm axoneme assembly"/>
    <property type="evidence" value="ECO:0007669"/>
    <property type="project" value="UniProtKB-ARBA"/>
</dbReference>
<sequence length="1702" mass="191910">MGADGGVELGADGAFKQYAGTDEGVKQNLEDDGGVKKNTEDDGGVERKTEDNGDVVRNTGVDERVERNTKDDEGVEKNTGDDGGVERNTEDGEGVERNTGDNGGVQRNMEDDGGVERNMEDDGEVESNTEDDGEVERNTEDDGGVDRNTEDDGGVDRNTEDDGRVERNMKDDRGVERNTKDDGGVERNTEDDGGVDRNTEDDGRVERNMKDNRGVERNTKNNGGVERNTEDDEGVERNTGDDEGVERNMEDGGVERNTEDDEGVERNTEDDGEVERNTEDDGGVDRNTEDDGGKGNMEDDGGVERNTKDDGNVVLDAGADKVKQDVEAAKDTAAPKEGPDLGEPSPPVTEPTEEEEIIESIPGNFYYDYESVCSQPYRSPDSGIPSHVLTVTHSFGYDCRKRANLHLLDNQTLLYVAGTMCVILSVKSQEQRYIRSSSGAGIGAVTVHPRRTHFAVAEKGDKPNILIYESPSLRPYRILRGGTEESYAFVDFNISGTLLASVGSSPDYTLTIWDWRQERIILRSKAFSQDVFQVTFSAENEAQLTTCGTGHIKFWKMASTFTGLKLQGELGRFGKTGLSDIEGYVELPDGKVISGCEWGNMLLWEGGLIKVELCRKGRRPCHNGTINQFVLDEGELITIGSDGSVRVWDFEMVDSADTVDDSGLLELEPMNELLVGKNVNLRFMVKTTDNESLLWFAQDSNGGIWKLDLSFTNITQDPECLYSFHSGNIRALDASPSTYLMATTSLDCSVRIYDYIGNYPLVEMNFKQGGTSLAWAPRMVNPKGGLFTVGFEDGVVRILEVHTTLGSRLVAGRTDKQDAEITLRQAFKPHTAPVTALAYERNGEILATGSTDQTVFLFAVGESYEPIGFIRVPGPVRELHWSPPSHEENCLLVLCENGFAVQIPAPPAEKRDPLSTFEIPDLPLQYFKFSSIKSKLEREEEIARRQKRKEEKQKEQEAWIKKQKEQGVELTEQELQGPADEEEEPLLPLYVPDEPSPILCGFYASPGKFWLSMDGYDSGLLYLCEFSHPQDEAGDIFSRRDEPLSVLPIDYTDNNPICKMHFSTNKQLLFCGMRNGAVRVYPLQANDPLLNSMHAYWSLGVHDNQYGSIQAICTSYDNLHLVTCGADSNIFTYSLLSMDEIEHDLKVQRAKIPSPRRGMVQTKIAEDIEDPNAYSIETSKQKRQRDLLVKQAEEQKARKRLEVAKLSKEFQLLLSRNAELPTHMQLSREEFEMDHRIREEMERQTSEKIRNVQKELAWEQEKHRLALKKIQARFRDNVEFDTVTIRAMNSNHEVSTYRLLTLPEKRFIIKGIGNKRRPTRPDLLLKEGELPKEFRDAGITETSSKGEMELEALMNQPKQRKHWAGKRLGAGRVERLKKITEKAEMAKSRISQRKQEWEELSHSVLHTIFNKGRPRMLNLAMKIVVLAALKKLYWEIKILEVSLGQAEQELEAFQREKQRKLNELHVVVPLKLHQVDYLVNGEIPGDLSQALVFTNRSLEGLQQRIGELELEKVEKRNVYKQAREQHKQLIRDKKEVERKIKNLQEKCNQRMISKFGRLVDLDALQTLSVNTTLEELKIQSTERAEIMDKELAEWEEKVTEMKRTLIEVTREQTQMLERMNELLTEKKALETKLDSLQNAVGKEFKGPGKGVVNEREKLLQLVQMQVEEISSLKEEISLLSRKGGSILPPAQPPIPHSRGTLV</sequence>
<evidence type="ECO:0000256" key="1">
    <source>
        <dbReference type="ARBA" id="ARBA00004611"/>
    </source>
</evidence>
<feature type="compositionally biased region" description="Basic and acidic residues" evidence="16">
    <location>
        <begin position="235"/>
        <end position="257"/>
    </location>
</feature>
<evidence type="ECO:0000256" key="13">
    <source>
        <dbReference type="ARBA" id="ARBA00074727"/>
    </source>
</evidence>
<feature type="compositionally biased region" description="Basic and acidic residues" evidence="16">
    <location>
        <begin position="108"/>
        <end position="120"/>
    </location>
</feature>
<dbReference type="FunFam" id="2.130.10.10:FF:000401">
    <property type="entry name" value="Cilia- and flagella-associated protein 44"/>
    <property type="match status" value="1"/>
</dbReference>
<dbReference type="InterPro" id="IPR036322">
    <property type="entry name" value="WD40_repeat_dom_sf"/>
</dbReference>
<comment type="function">
    <text evidence="11">Flagellar protein involved in sperm flagellum axoneme organization and function.</text>
</comment>
<feature type="repeat" description="WD" evidence="14">
    <location>
        <begin position="636"/>
        <end position="658"/>
    </location>
</feature>
<dbReference type="FunFam" id="2.130.10.10:FF:000547">
    <property type="entry name" value="Cilia- and flagella-associated protein 44"/>
    <property type="match status" value="1"/>
</dbReference>
<dbReference type="SMART" id="SM00320">
    <property type="entry name" value="WD40"/>
    <property type="match status" value="7"/>
</dbReference>
<dbReference type="EMBL" id="JAACNH010000966">
    <property type="protein sequence ID" value="KAG8430441.1"/>
    <property type="molecule type" value="Genomic_DNA"/>
</dbReference>
<feature type="compositionally biased region" description="Basic and acidic residues" evidence="16">
    <location>
        <begin position="264"/>
        <end position="311"/>
    </location>
</feature>
<feature type="domain" description="EML-like first beta-propeller" evidence="17">
    <location>
        <begin position="442"/>
        <end position="691"/>
    </location>
</feature>
<feature type="coiled-coil region" evidence="15">
    <location>
        <begin position="1577"/>
        <end position="1682"/>
    </location>
</feature>
<name>A0A8T2IIQ0_9PIPI</name>
<reference evidence="18" key="1">
    <citation type="thesis" date="2020" institute="ProQuest LLC" country="789 East Eisenhower Parkway, Ann Arbor, MI, USA">
        <title>Comparative Genomics and Chromosome Evolution.</title>
        <authorList>
            <person name="Mudd A.B."/>
        </authorList>
    </citation>
    <scope>NUCLEOTIDE SEQUENCE</scope>
    <source>
        <strain evidence="18">Female2</strain>
        <tissue evidence="18">Blood</tissue>
    </source>
</reference>
<gene>
    <name evidence="18" type="ORF">GDO86_020595</name>
</gene>
<dbReference type="InterPro" id="IPR015943">
    <property type="entry name" value="WD40/YVTN_repeat-like_dom_sf"/>
</dbReference>
<evidence type="ECO:0000256" key="6">
    <source>
        <dbReference type="ARBA" id="ARBA00022846"/>
    </source>
</evidence>
<feature type="compositionally biased region" description="Basic and acidic residues" evidence="16">
    <location>
        <begin position="328"/>
        <end position="339"/>
    </location>
</feature>
<keyword evidence="9" id="KW-0206">Cytoskeleton</keyword>
<evidence type="ECO:0000256" key="7">
    <source>
        <dbReference type="ARBA" id="ARBA00023054"/>
    </source>
</evidence>
<evidence type="ECO:0000256" key="15">
    <source>
        <dbReference type="SAM" id="Coils"/>
    </source>
</evidence>
<evidence type="ECO:0000256" key="14">
    <source>
        <dbReference type="PROSITE-ProRule" id="PRU00221"/>
    </source>
</evidence>
<evidence type="ECO:0000259" key="17">
    <source>
        <dbReference type="Pfam" id="PF23409"/>
    </source>
</evidence>
<dbReference type="InterPro" id="IPR055439">
    <property type="entry name" value="Beta-prop_EML_1st"/>
</dbReference>
<dbReference type="InterPro" id="IPR001680">
    <property type="entry name" value="WD40_rpt"/>
</dbReference>
<evidence type="ECO:0000256" key="3">
    <source>
        <dbReference type="ARBA" id="ARBA00022553"/>
    </source>
</evidence>
<feature type="repeat" description="WD" evidence="14">
    <location>
        <begin position="722"/>
        <end position="754"/>
    </location>
</feature>
<comment type="subcellular location">
    <subcellularLocation>
        <location evidence="1">Cytoplasm</location>
        <location evidence="1">Cytoskeleton</location>
        <location evidence="1">Flagellum axoneme</location>
    </subcellularLocation>
</comment>
<keyword evidence="7 15" id="KW-0175">Coiled coil</keyword>
<organism evidence="18 19">
    <name type="scientific">Hymenochirus boettgeri</name>
    <name type="common">Congo dwarf clawed frog</name>
    <dbReference type="NCBI Taxonomy" id="247094"/>
    <lineage>
        <taxon>Eukaryota</taxon>
        <taxon>Metazoa</taxon>
        <taxon>Chordata</taxon>
        <taxon>Craniata</taxon>
        <taxon>Vertebrata</taxon>
        <taxon>Euteleostomi</taxon>
        <taxon>Amphibia</taxon>
        <taxon>Batrachia</taxon>
        <taxon>Anura</taxon>
        <taxon>Pipoidea</taxon>
        <taxon>Pipidae</taxon>
        <taxon>Pipinae</taxon>
        <taxon>Hymenochirus</taxon>
    </lineage>
</organism>
<dbReference type="OrthoDB" id="1935234at2759"/>
<keyword evidence="3" id="KW-0597">Phosphoprotein</keyword>
<evidence type="ECO:0000256" key="4">
    <source>
        <dbReference type="ARBA" id="ARBA00022574"/>
    </source>
</evidence>
<keyword evidence="5" id="KW-0677">Repeat</keyword>
<feature type="compositionally biased region" description="Basic and acidic residues" evidence="16">
    <location>
        <begin position="60"/>
        <end position="99"/>
    </location>
</feature>
<dbReference type="Pfam" id="PF00400">
    <property type="entry name" value="WD40"/>
    <property type="match status" value="2"/>
</dbReference>
<evidence type="ECO:0000256" key="5">
    <source>
        <dbReference type="ARBA" id="ARBA00022737"/>
    </source>
</evidence>
<keyword evidence="8" id="KW-0969">Cilium</keyword>
<dbReference type="Pfam" id="PF23409">
    <property type="entry name" value="Beta-prop_EML"/>
    <property type="match status" value="1"/>
</dbReference>
<comment type="similarity">
    <text evidence="12">Belongs to the CFAP44 family.</text>
</comment>
<keyword evidence="6" id="KW-0282">Flagellum</keyword>
<evidence type="ECO:0000256" key="10">
    <source>
        <dbReference type="ARBA" id="ARBA00023273"/>
    </source>
</evidence>
<evidence type="ECO:0000313" key="19">
    <source>
        <dbReference type="Proteomes" id="UP000812440"/>
    </source>
</evidence>
<feature type="region of interest" description="Disordered" evidence="16">
    <location>
        <begin position="961"/>
        <end position="981"/>
    </location>
</feature>
<dbReference type="PROSITE" id="PS50082">
    <property type="entry name" value="WD_REPEATS_2"/>
    <property type="match status" value="3"/>
</dbReference>
<dbReference type="PANTHER" id="PTHR14885:SF3">
    <property type="entry name" value="CILIA- AND FLAGELLA-ASSOCIATED PROTEIN 44"/>
    <property type="match status" value="1"/>
</dbReference>
<dbReference type="SUPFAM" id="SSF50978">
    <property type="entry name" value="WD40 repeat-like"/>
    <property type="match status" value="1"/>
</dbReference>
<dbReference type="PANTHER" id="PTHR14885">
    <property type="entry name" value="CILIA- AND FLAGELLA-ASSOCIATED PROTEIN 43-RELATED"/>
    <property type="match status" value="1"/>
</dbReference>
<feature type="compositionally biased region" description="Acidic residues" evidence="16">
    <location>
        <begin position="121"/>
        <end position="134"/>
    </location>
</feature>
<dbReference type="Gene3D" id="2.130.10.10">
    <property type="entry name" value="YVTN repeat-like/Quinoprotein amine dehydrogenase"/>
    <property type="match status" value="3"/>
</dbReference>
<dbReference type="Proteomes" id="UP000812440">
    <property type="component" value="Unassembled WGS sequence"/>
</dbReference>
<feature type="region of interest" description="Disordered" evidence="16">
    <location>
        <begin position="328"/>
        <end position="352"/>
    </location>
</feature>
<accession>A0A8T2IIQ0</accession>
<evidence type="ECO:0000313" key="18">
    <source>
        <dbReference type="EMBL" id="KAG8430441.1"/>
    </source>
</evidence>
<keyword evidence="2" id="KW-0963">Cytoplasm</keyword>
<proteinExistence type="inferred from homology"/>
<evidence type="ECO:0000256" key="2">
    <source>
        <dbReference type="ARBA" id="ARBA00022490"/>
    </source>
</evidence>
<dbReference type="InterPro" id="IPR011048">
    <property type="entry name" value="Haem_d1_sf"/>
</dbReference>
<dbReference type="PROSITE" id="PS00678">
    <property type="entry name" value="WD_REPEATS_1"/>
    <property type="match status" value="1"/>
</dbReference>
<dbReference type="SUPFAM" id="SSF51004">
    <property type="entry name" value="C-terminal (heme d1) domain of cytochrome cd1-nitrite reductase"/>
    <property type="match status" value="1"/>
</dbReference>
<feature type="compositionally biased region" description="Basic and acidic residues" evidence="16">
    <location>
        <begin position="23"/>
        <end position="51"/>
    </location>
</feature>
<evidence type="ECO:0000256" key="9">
    <source>
        <dbReference type="ARBA" id="ARBA00023212"/>
    </source>
</evidence>
<feature type="compositionally biased region" description="Basic and acidic residues" evidence="16">
    <location>
        <begin position="135"/>
        <end position="219"/>
    </location>
</feature>
<dbReference type="InterPro" id="IPR019775">
    <property type="entry name" value="WD40_repeat_CS"/>
</dbReference>
<feature type="region of interest" description="Disordered" evidence="16">
    <location>
        <begin position="17"/>
        <end position="313"/>
    </location>
</feature>
<feature type="coiled-coil region" evidence="15">
    <location>
        <begin position="1491"/>
        <end position="1553"/>
    </location>
</feature>
<feature type="coiled-coil region" evidence="15">
    <location>
        <begin position="1429"/>
        <end position="1463"/>
    </location>
</feature>
<evidence type="ECO:0000256" key="16">
    <source>
        <dbReference type="SAM" id="MobiDB-lite"/>
    </source>
</evidence>
<keyword evidence="4 14" id="KW-0853">WD repeat</keyword>
<dbReference type="PROSITE" id="PS50294">
    <property type="entry name" value="WD_REPEATS_REGION"/>
    <property type="match status" value="1"/>
</dbReference>
<keyword evidence="19" id="KW-1185">Reference proteome</keyword>